<keyword evidence="6" id="KW-0813">Transport</keyword>
<organism evidence="9 10">
    <name type="scientific">Halarcobacter mediterraneus</name>
    <dbReference type="NCBI Taxonomy" id="2023153"/>
    <lineage>
        <taxon>Bacteria</taxon>
        <taxon>Pseudomonadati</taxon>
        <taxon>Campylobacterota</taxon>
        <taxon>Epsilonproteobacteria</taxon>
        <taxon>Campylobacterales</taxon>
        <taxon>Arcobacteraceae</taxon>
        <taxon>Halarcobacter</taxon>
    </lineage>
</organism>
<dbReference type="RefSeq" id="WP_129061073.1">
    <property type="nucleotide sequence ID" value="NZ_NXIE01000002.1"/>
</dbReference>
<evidence type="ECO:0000313" key="9">
    <source>
        <dbReference type="EMBL" id="RXK13252.1"/>
    </source>
</evidence>
<sequence length="172" mass="19644">MIDLYIDNFFAFFDKGGFVLYIVFAIALFLWTLLIERYVYISFEYRKYRKSLIEEVKKNSFNTKFKEQIKKYLIEDSNNRLKTGLSFIKTLIIVCPLVGLLGTVTGMIEVFDVMALNGTGNVKSMANGVSMATIPTMAGMVVALSGILFEKKLELSIKYHTDKLYLEISKVL</sequence>
<keyword evidence="3 7" id="KW-0812">Transmembrane</keyword>
<dbReference type="GO" id="GO:0017038">
    <property type="term" value="P:protein import"/>
    <property type="evidence" value="ECO:0007669"/>
    <property type="project" value="TreeGrafter"/>
</dbReference>
<evidence type="ECO:0000256" key="3">
    <source>
        <dbReference type="ARBA" id="ARBA00022692"/>
    </source>
</evidence>
<keyword evidence="2" id="KW-1003">Cell membrane</keyword>
<comment type="similarity">
    <text evidence="6">Belongs to the exbB/tolQ family.</text>
</comment>
<evidence type="ECO:0000256" key="2">
    <source>
        <dbReference type="ARBA" id="ARBA00022475"/>
    </source>
</evidence>
<dbReference type="Pfam" id="PF01618">
    <property type="entry name" value="MotA_ExbB"/>
    <property type="match status" value="1"/>
</dbReference>
<evidence type="ECO:0000256" key="5">
    <source>
        <dbReference type="ARBA" id="ARBA00023136"/>
    </source>
</evidence>
<evidence type="ECO:0000313" key="10">
    <source>
        <dbReference type="Proteomes" id="UP000289718"/>
    </source>
</evidence>
<name>A0A4Q1ATP0_9BACT</name>
<comment type="subcellular location">
    <subcellularLocation>
        <location evidence="1">Cell inner membrane</location>
        <topology evidence="1">Multi-pass membrane protein</topology>
    </subcellularLocation>
    <subcellularLocation>
        <location evidence="6">Membrane</location>
        <topology evidence="6">Multi-pass membrane protein</topology>
    </subcellularLocation>
</comment>
<evidence type="ECO:0000256" key="7">
    <source>
        <dbReference type="SAM" id="Phobius"/>
    </source>
</evidence>
<keyword evidence="4 7" id="KW-1133">Transmembrane helix</keyword>
<feature type="transmembrane region" description="Helical" evidence="7">
    <location>
        <begin position="87"/>
        <end position="108"/>
    </location>
</feature>
<evidence type="ECO:0000259" key="8">
    <source>
        <dbReference type="Pfam" id="PF01618"/>
    </source>
</evidence>
<evidence type="ECO:0000256" key="6">
    <source>
        <dbReference type="RuleBase" id="RU004057"/>
    </source>
</evidence>
<dbReference type="InterPro" id="IPR050790">
    <property type="entry name" value="ExbB/TolQ_transport"/>
</dbReference>
<dbReference type="PANTHER" id="PTHR30625:SF18">
    <property type="entry name" value="TONB2 ENERGY TRANSDUCTION SYSTEM INNER MEMBRANE COMPONENT EXBB"/>
    <property type="match status" value="1"/>
</dbReference>
<keyword evidence="6" id="KW-0653">Protein transport</keyword>
<dbReference type="EMBL" id="NXIE01000002">
    <property type="protein sequence ID" value="RXK13252.1"/>
    <property type="molecule type" value="Genomic_DNA"/>
</dbReference>
<keyword evidence="5 7" id="KW-0472">Membrane</keyword>
<evidence type="ECO:0000256" key="4">
    <source>
        <dbReference type="ARBA" id="ARBA00022989"/>
    </source>
</evidence>
<dbReference type="GO" id="GO:0005886">
    <property type="term" value="C:plasma membrane"/>
    <property type="evidence" value="ECO:0007669"/>
    <property type="project" value="UniProtKB-SubCell"/>
</dbReference>
<keyword evidence="10" id="KW-1185">Reference proteome</keyword>
<evidence type="ECO:0000256" key="1">
    <source>
        <dbReference type="ARBA" id="ARBA00004429"/>
    </source>
</evidence>
<feature type="transmembrane region" description="Helical" evidence="7">
    <location>
        <begin position="128"/>
        <end position="149"/>
    </location>
</feature>
<dbReference type="OrthoDB" id="9809716at2"/>
<feature type="domain" description="MotA/TolQ/ExbB proton channel" evidence="8">
    <location>
        <begin position="64"/>
        <end position="160"/>
    </location>
</feature>
<reference evidence="9 10" key="1">
    <citation type="submission" date="2017-09" db="EMBL/GenBank/DDBJ databases">
        <title>Genomics of the genus Arcobacter.</title>
        <authorList>
            <person name="Perez-Cataluna A."/>
            <person name="Figueras M.J."/>
            <person name="Salas-Masso N."/>
        </authorList>
    </citation>
    <scope>NUCLEOTIDE SEQUENCE [LARGE SCALE GENOMIC DNA]</scope>
    <source>
        <strain evidence="9 10">F156-34</strain>
    </source>
</reference>
<proteinExistence type="inferred from homology"/>
<dbReference type="InterPro" id="IPR002898">
    <property type="entry name" value="MotA_ExbB_proton_chnl"/>
</dbReference>
<dbReference type="AlphaFoldDB" id="A0A4Q1ATP0"/>
<feature type="transmembrane region" description="Helical" evidence="7">
    <location>
        <begin position="18"/>
        <end position="40"/>
    </location>
</feature>
<gene>
    <name evidence="9" type="ORF">CP965_05480</name>
</gene>
<comment type="caution">
    <text evidence="9">The sequence shown here is derived from an EMBL/GenBank/DDBJ whole genome shotgun (WGS) entry which is preliminary data.</text>
</comment>
<protein>
    <submittedName>
        <fullName evidence="9">Biopolymer transporter ExbB</fullName>
    </submittedName>
</protein>
<dbReference type="Proteomes" id="UP000289718">
    <property type="component" value="Unassembled WGS sequence"/>
</dbReference>
<accession>A0A4Q1ATP0</accession>
<dbReference type="PANTHER" id="PTHR30625">
    <property type="entry name" value="PROTEIN TOLQ"/>
    <property type="match status" value="1"/>
</dbReference>